<proteinExistence type="predicted"/>
<protein>
    <recommendedName>
        <fullName evidence="4">Amyloid fiber anchoring/assembly protein TapA</fullName>
    </recommendedName>
</protein>
<evidence type="ECO:0000256" key="1">
    <source>
        <dbReference type="SAM" id="MobiDB-lite"/>
    </source>
</evidence>
<sequence>MTVIRHSRKRKFLDHNKKYLYITQAAALWVTGMYCATNLTSQPTNAYFSDSIEDTMDIQAGTWWDGSVLSFVKNEESEVESCEPVNLPFTIQNSGFTMIGTTTFDVLFNGNEILTNQALHEIESNQSGSLSVLAEKEGTYQVVAEQRPGFNKDYEHTATFTSEAITVACPPPKEEEKTKEEEEKDKEKETKPEKETNPADETKPDAEKPNEDPTVEESKPEDVKAEEPVTKEETVPAKEENTSLEGDQIESN</sequence>
<dbReference type="EMBL" id="CP147407">
    <property type="protein sequence ID" value="WXB96628.1"/>
    <property type="molecule type" value="Genomic_DNA"/>
</dbReference>
<keyword evidence="3" id="KW-1185">Reference proteome</keyword>
<feature type="region of interest" description="Disordered" evidence="1">
    <location>
        <begin position="162"/>
        <end position="252"/>
    </location>
</feature>
<feature type="compositionally biased region" description="Basic and acidic residues" evidence="1">
    <location>
        <begin position="172"/>
        <end position="241"/>
    </location>
</feature>
<gene>
    <name evidence="2" type="ORF">WCV65_19165</name>
</gene>
<evidence type="ECO:0000313" key="3">
    <source>
        <dbReference type="Proteomes" id="UP001377337"/>
    </source>
</evidence>
<dbReference type="Proteomes" id="UP001377337">
    <property type="component" value="Chromosome"/>
</dbReference>
<evidence type="ECO:0000313" key="2">
    <source>
        <dbReference type="EMBL" id="WXB96628.1"/>
    </source>
</evidence>
<name>A0ABZ2NFR0_9BACI</name>
<evidence type="ECO:0008006" key="4">
    <source>
        <dbReference type="Google" id="ProtNLM"/>
    </source>
</evidence>
<feature type="compositionally biased region" description="Polar residues" evidence="1">
    <location>
        <begin position="243"/>
        <end position="252"/>
    </location>
</feature>
<accession>A0ABZ2NFR0</accession>
<reference evidence="2 3" key="1">
    <citation type="submission" date="2024-02" db="EMBL/GenBank/DDBJ databases">
        <title>Seven novel Bacillus-like species.</title>
        <authorList>
            <person name="Liu G."/>
        </authorList>
    </citation>
    <scope>NUCLEOTIDE SEQUENCE [LARGE SCALE GENOMIC DNA]</scope>
    <source>
        <strain evidence="2 3">FJAT-52054</strain>
    </source>
</reference>
<dbReference type="RefSeq" id="WP_338778736.1">
    <property type="nucleotide sequence ID" value="NZ_CP147407.1"/>
</dbReference>
<organism evidence="2 3">
    <name type="scientific">Metabacillus sediminis</name>
    <dbReference type="NCBI Taxonomy" id="3117746"/>
    <lineage>
        <taxon>Bacteria</taxon>
        <taxon>Bacillati</taxon>
        <taxon>Bacillota</taxon>
        <taxon>Bacilli</taxon>
        <taxon>Bacillales</taxon>
        <taxon>Bacillaceae</taxon>
        <taxon>Metabacillus</taxon>
    </lineage>
</organism>